<evidence type="ECO:0000256" key="1">
    <source>
        <dbReference type="ARBA" id="ARBA00004275"/>
    </source>
</evidence>
<dbReference type="Pfam" id="PF13432">
    <property type="entry name" value="TPR_16"/>
    <property type="match status" value="2"/>
</dbReference>
<evidence type="ECO:0000313" key="10">
    <source>
        <dbReference type="EMBL" id="KAK9841528.1"/>
    </source>
</evidence>
<keyword evidence="7" id="KW-0576">Peroxisome</keyword>
<keyword evidence="11" id="KW-1185">Reference proteome</keyword>
<proteinExistence type="inferred from homology"/>
<dbReference type="PROSITE" id="PS50005">
    <property type="entry name" value="TPR"/>
    <property type="match status" value="4"/>
</dbReference>
<feature type="repeat" description="TPR" evidence="8">
    <location>
        <begin position="709"/>
        <end position="742"/>
    </location>
</feature>
<organism evidence="10 11">
    <name type="scientific">Apatococcus lobatus</name>
    <dbReference type="NCBI Taxonomy" id="904363"/>
    <lineage>
        <taxon>Eukaryota</taxon>
        <taxon>Viridiplantae</taxon>
        <taxon>Chlorophyta</taxon>
        <taxon>core chlorophytes</taxon>
        <taxon>Trebouxiophyceae</taxon>
        <taxon>Chlorellales</taxon>
        <taxon>Chlorellaceae</taxon>
        <taxon>Apatococcus</taxon>
    </lineage>
</organism>
<dbReference type="Proteomes" id="UP001438707">
    <property type="component" value="Unassembled WGS sequence"/>
</dbReference>
<dbReference type="GO" id="GO:0005052">
    <property type="term" value="F:peroxisome matrix targeting signal-1 binding"/>
    <property type="evidence" value="ECO:0007669"/>
    <property type="project" value="TreeGrafter"/>
</dbReference>
<keyword evidence="5" id="KW-0677">Repeat</keyword>
<feature type="compositionally biased region" description="Low complexity" evidence="9">
    <location>
        <begin position="467"/>
        <end position="485"/>
    </location>
</feature>
<evidence type="ECO:0000256" key="9">
    <source>
        <dbReference type="SAM" id="MobiDB-lite"/>
    </source>
</evidence>
<dbReference type="SMART" id="SM00028">
    <property type="entry name" value="TPR"/>
    <property type="match status" value="4"/>
</dbReference>
<evidence type="ECO:0000256" key="3">
    <source>
        <dbReference type="ARBA" id="ARBA00005348"/>
    </source>
</evidence>
<feature type="compositionally biased region" description="Low complexity" evidence="9">
    <location>
        <begin position="24"/>
        <end position="37"/>
    </location>
</feature>
<feature type="repeat" description="TPR" evidence="8">
    <location>
        <begin position="641"/>
        <end position="674"/>
    </location>
</feature>
<evidence type="ECO:0000256" key="8">
    <source>
        <dbReference type="PROSITE-ProRule" id="PRU00339"/>
    </source>
</evidence>
<dbReference type="SUPFAM" id="SSF48452">
    <property type="entry name" value="TPR-like"/>
    <property type="match status" value="1"/>
</dbReference>
<accession>A0AAW1S761</accession>
<feature type="repeat" description="TPR" evidence="8">
    <location>
        <begin position="539"/>
        <end position="572"/>
    </location>
</feature>
<dbReference type="GO" id="GO:0005829">
    <property type="term" value="C:cytosol"/>
    <property type="evidence" value="ECO:0007669"/>
    <property type="project" value="TreeGrafter"/>
</dbReference>
<evidence type="ECO:0000313" key="11">
    <source>
        <dbReference type="Proteomes" id="UP001438707"/>
    </source>
</evidence>
<feature type="region of interest" description="Disordered" evidence="9">
    <location>
        <begin position="467"/>
        <end position="487"/>
    </location>
</feature>
<dbReference type="PANTHER" id="PTHR10130">
    <property type="entry name" value="PEROXISOMAL TARGETING SIGNAL 1 RECEPTOR PEX5"/>
    <property type="match status" value="1"/>
</dbReference>
<dbReference type="Pfam" id="PF13181">
    <property type="entry name" value="TPR_8"/>
    <property type="match status" value="1"/>
</dbReference>
<dbReference type="PANTHER" id="PTHR10130:SF0">
    <property type="entry name" value="GH08708P"/>
    <property type="match status" value="1"/>
</dbReference>
<comment type="similarity">
    <text evidence="3">Belongs to the peroxisomal targeting signal receptor family.</text>
</comment>
<sequence length="779" mass="85703">MALRGLVTGSDNCTPADGAGPSNALGSLADSLLGGASKQQERLRELPSLQQNGAGLSWAGAPLQAPSIDAAVRAVSEGGRSGMEGSTALNDQRMQFLRQVSPELADFEEIYAQQGRPGTAPGPPHLPWQEAWRDEQQGSEPLQPFLRAFLDSSKAQGPFPALPQPRVQLTVEDQCRIRDRSTIMARQLYAERGEGFADGQVGRLLESLNIDPRHLPAHAHPHSWDALFQQGSRQGLGQPPLSHEVAAGGRMAAAQRPGDLKNGWAEDFARLQLRDGPPNQWAAEFDQRQAANGGWAQEFQSSRPDAWAHEFGSAQDSQLKEVWDEQQGKRTSASALADTKRLAETLAGSNDPKMKNSKFLQFVSKMSRGEIILEGNQAKEVPASVMGNQWAEDFVAARPSDQAKVKDWTDDFAARWAEDADALADEFTSEMGNDPAAAAWVNQFAEQEGGNELDSKMDEWIEQFSQQTSEELQEQQQRRQAMSSRAGLPTSQDYIMAEDNPFLEDTNSFSKGRELFRDGLLTEAMLAFEAEAQRNPSNVEAWRMLGTVQAENDDDLQAIAALGRALQADPNNPEVLLSLGVSHTNELDQAQALSYLHTWMTTHKQHSQAAATVPVPGDSSQRLSYVIREFEAAAAKAPQDSDLHVALGVLNNLARSYDRAVESFRRALQLRSGDYSLWNKLGATLANSTRSSEAISAYQRALELKPNYMRAWVNMGISQANVGEYELSARYYVRALSLNARSSNVWGYLRTSLSCSGRLDLIPSVDDEDLRRMQQQLPL</sequence>
<dbReference type="GO" id="GO:0005778">
    <property type="term" value="C:peroxisomal membrane"/>
    <property type="evidence" value="ECO:0007669"/>
    <property type="project" value="TreeGrafter"/>
</dbReference>
<feature type="region of interest" description="Disordered" evidence="9">
    <location>
        <begin position="1"/>
        <end position="42"/>
    </location>
</feature>
<gene>
    <name evidence="10" type="ORF">WJX74_007257</name>
</gene>
<reference evidence="10 11" key="1">
    <citation type="journal article" date="2024" name="Nat. Commun.">
        <title>Phylogenomics reveals the evolutionary origins of lichenization in chlorophyte algae.</title>
        <authorList>
            <person name="Puginier C."/>
            <person name="Libourel C."/>
            <person name="Otte J."/>
            <person name="Skaloud P."/>
            <person name="Haon M."/>
            <person name="Grisel S."/>
            <person name="Petersen M."/>
            <person name="Berrin J.G."/>
            <person name="Delaux P.M."/>
            <person name="Dal Grande F."/>
            <person name="Keller J."/>
        </authorList>
    </citation>
    <scope>NUCLEOTIDE SEQUENCE [LARGE SCALE GENOMIC DNA]</scope>
    <source>
        <strain evidence="10 11">SAG 2145</strain>
    </source>
</reference>
<dbReference type="AlphaFoldDB" id="A0AAW1S761"/>
<name>A0AAW1S761_9CHLO</name>
<evidence type="ECO:0000256" key="5">
    <source>
        <dbReference type="ARBA" id="ARBA00022737"/>
    </source>
</evidence>
<comment type="caution">
    <text evidence="10">The sequence shown here is derived from an EMBL/GenBank/DDBJ whole genome shotgun (WGS) entry which is preliminary data.</text>
</comment>
<evidence type="ECO:0008006" key="12">
    <source>
        <dbReference type="Google" id="ProtNLM"/>
    </source>
</evidence>
<evidence type="ECO:0000256" key="4">
    <source>
        <dbReference type="ARBA" id="ARBA00022490"/>
    </source>
</evidence>
<evidence type="ECO:0000256" key="7">
    <source>
        <dbReference type="ARBA" id="ARBA00023140"/>
    </source>
</evidence>
<comment type="subcellular location">
    <subcellularLocation>
        <location evidence="2">Cytoplasm</location>
    </subcellularLocation>
    <subcellularLocation>
        <location evidence="1">Peroxisome</location>
    </subcellularLocation>
</comment>
<dbReference type="Gene3D" id="1.25.40.10">
    <property type="entry name" value="Tetratricopeptide repeat domain"/>
    <property type="match status" value="1"/>
</dbReference>
<dbReference type="InterPro" id="IPR024111">
    <property type="entry name" value="PEX5/PEX5L"/>
</dbReference>
<protein>
    <recommendedName>
        <fullName evidence="12">Peroxin-5</fullName>
    </recommendedName>
</protein>
<dbReference type="InterPro" id="IPR019734">
    <property type="entry name" value="TPR_rpt"/>
</dbReference>
<dbReference type="EMBL" id="JALJOS010000003">
    <property type="protein sequence ID" value="KAK9841528.1"/>
    <property type="molecule type" value="Genomic_DNA"/>
</dbReference>
<dbReference type="InterPro" id="IPR011990">
    <property type="entry name" value="TPR-like_helical_dom_sf"/>
</dbReference>
<evidence type="ECO:0000256" key="6">
    <source>
        <dbReference type="ARBA" id="ARBA00022803"/>
    </source>
</evidence>
<feature type="repeat" description="TPR" evidence="8">
    <location>
        <begin position="675"/>
        <end position="708"/>
    </location>
</feature>
<keyword evidence="4" id="KW-0963">Cytoplasm</keyword>
<dbReference type="GO" id="GO:0016560">
    <property type="term" value="P:protein import into peroxisome matrix, docking"/>
    <property type="evidence" value="ECO:0007669"/>
    <property type="project" value="TreeGrafter"/>
</dbReference>
<keyword evidence="6 8" id="KW-0802">TPR repeat</keyword>
<evidence type="ECO:0000256" key="2">
    <source>
        <dbReference type="ARBA" id="ARBA00004496"/>
    </source>
</evidence>